<dbReference type="AlphaFoldDB" id="A0A814D5F1"/>
<dbReference type="EMBL" id="CAJOBC010002350">
    <property type="protein sequence ID" value="CAF3728989.1"/>
    <property type="molecule type" value="Genomic_DNA"/>
</dbReference>
<keyword evidence="5" id="KW-1185">Reference proteome</keyword>
<evidence type="ECO:0000313" key="3">
    <source>
        <dbReference type="EMBL" id="CAF0953620.1"/>
    </source>
</evidence>
<reference evidence="3" key="1">
    <citation type="submission" date="2021-02" db="EMBL/GenBank/DDBJ databases">
        <authorList>
            <person name="Nowell W R."/>
        </authorList>
    </citation>
    <scope>NUCLEOTIDE SEQUENCE</scope>
</reference>
<gene>
    <name evidence="3" type="ORF">GPM918_LOCUS11379</name>
    <name evidence="4" type="ORF">SRO942_LOCUS11378</name>
</gene>
<organism evidence="3 5">
    <name type="scientific">Didymodactylos carnosus</name>
    <dbReference type="NCBI Taxonomy" id="1234261"/>
    <lineage>
        <taxon>Eukaryota</taxon>
        <taxon>Metazoa</taxon>
        <taxon>Spiralia</taxon>
        <taxon>Gnathifera</taxon>
        <taxon>Rotifera</taxon>
        <taxon>Eurotatoria</taxon>
        <taxon>Bdelloidea</taxon>
        <taxon>Philodinida</taxon>
        <taxon>Philodinidae</taxon>
        <taxon>Didymodactylos</taxon>
    </lineage>
</organism>
<keyword evidence="1" id="KW-0175">Coiled coil</keyword>
<sequence>MKDEDWFQYSPEMEKILEELAMKCANMELQLSKNATPTTLSVIRTSDIRRETLLSPQSTLKISNYHKLSSNTTLKTQQLPCVTFEHSYSKSSTSPTELKTGELRSNLVLSSSSSIINLNPILLKLRGYEIAAVFEDTFDELDILREELTRAKNNELTDYEQHFDANADELMKKPIKYGFLNDSSLYHQKLGTELSYQILSKSTSPTQQKRTAIMMDKNELNCNPLTLSLAGVFIMSERDKLRYEIENFQQMLMLFFRSLLNESQANMAENFVTNIHNNLLSTQLKQLNERLELSYDKAKKLRFIQKHFSKEKSQKLQLLFDEKAKVKDRLMEENTRAKIALRYCDDWKKNHIAQWNEYLKTIELEYEERIREYENACKQMEIGHKEKVRLLDIQRKEAERNANKWQQKYEDETTSFDKEVVQYRIDLNNILRQRTEMYKEYMRMKQVVQDEREKREYQRKEEEKRQCKLDAIIQIQVELCFSVYYLVHLLLYSFSIGMVAWNGCEKI</sequence>
<evidence type="ECO:0000313" key="4">
    <source>
        <dbReference type="EMBL" id="CAF3728989.1"/>
    </source>
</evidence>
<keyword evidence="2" id="KW-0812">Transmembrane</keyword>
<evidence type="ECO:0000256" key="2">
    <source>
        <dbReference type="SAM" id="Phobius"/>
    </source>
</evidence>
<feature type="transmembrane region" description="Helical" evidence="2">
    <location>
        <begin position="483"/>
        <end position="501"/>
    </location>
</feature>
<accession>A0A814D5F1</accession>
<evidence type="ECO:0000313" key="5">
    <source>
        <dbReference type="Proteomes" id="UP000663829"/>
    </source>
</evidence>
<keyword evidence="2" id="KW-0472">Membrane</keyword>
<feature type="coiled-coil region" evidence="1">
    <location>
        <begin position="388"/>
        <end position="415"/>
    </location>
</feature>
<dbReference type="Proteomes" id="UP000681722">
    <property type="component" value="Unassembled WGS sequence"/>
</dbReference>
<keyword evidence="2" id="KW-1133">Transmembrane helix</keyword>
<dbReference type="OrthoDB" id="10254713at2759"/>
<dbReference type="EMBL" id="CAJNOQ010002351">
    <property type="protein sequence ID" value="CAF0953620.1"/>
    <property type="molecule type" value="Genomic_DNA"/>
</dbReference>
<evidence type="ECO:0000256" key="1">
    <source>
        <dbReference type="SAM" id="Coils"/>
    </source>
</evidence>
<comment type="caution">
    <text evidence="3">The sequence shown here is derived from an EMBL/GenBank/DDBJ whole genome shotgun (WGS) entry which is preliminary data.</text>
</comment>
<dbReference type="Proteomes" id="UP000663829">
    <property type="component" value="Unassembled WGS sequence"/>
</dbReference>
<proteinExistence type="predicted"/>
<protein>
    <submittedName>
        <fullName evidence="3">Uncharacterized protein</fullName>
    </submittedName>
</protein>
<name>A0A814D5F1_9BILA</name>